<comment type="similarity">
    <text evidence="2">Belongs to the nitronate monooxygenase family. NMO class I subfamily.</text>
</comment>
<dbReference type="CDD" id="cd04730">
    <property type="entry name" value="NPD_like"/>
    <property type="match status" value="1"/>
</dbReference>
<dbReference type="GO" id="GO:0004497">
    <property type="term" value="F:monooxygenase activity"/>
    <property type="evidence" value="ECO:0007669"/>
    <property type="project" value="UniProtKB-KW"/>
</dbReference>
<evidence type="ECO:0000256" key="4">
    <source>
        <dbReference type="ARBA" id="ARBA00022630"/>
    </source>
</evidence>
<dbReference type="PANTHER" id="PTHR42747">
    <property type="entry name" value="NITRONATE MONOOXYGENASE-RELATED"/>
    <property type="match status" value="1"/>
</dbReference>
<evidence type="ECO:0000256" key="9">
    <source>
        <dbReference type="ARBA" id="ARBA00049401"/>
    </source>
</evidence>
<reference evidence="11" key="1">
    <citation type="journal article" date="2019" name="Int. J. Syst. Evol. Microbiol.">
        <title>The Global Catalogue of Microorganisms (GCM) 10K type strain sequencing project: providing services to taxonomists for standard genome sequencing and annotation.</title>
        <authorList>
            <consortium name="The Broad Institute Genomics Platform"/>
            <consortium name="The Broad Institute Genome Sequencing Center for Infectious Disease"/>
            <person name="Wu L."/>
            <person name="Ma J."/>
        </authorList>
    </citation>
    <scope>NUCLEOTIDE SEQUENCE [LARGE SCALE GENOMIC DNA]</scope>
    <source>
        <strain evidence="11">JCM 16953</strain>
    </source>
</reference>
<dbReference type="EMBL" id="BAABAH010000008">
    <property type="protein sequence ID" value="GAA3822654.1"/>
    <property type="molecule type" value="Genomic_DNA"/>
</dbReference>
<dbReference type="InterPro" id="IPR004136">
    <property type="entry name" value="NMO"/>
</dbReference>
<evidence type="ECO:0000256" key="8">
    <source>
        <dbReference type="ARBA" id="ARBA00031155"/>
    </source>
</evidence>
<keyword evidence="6" id="KW-0560">Oxidoreductase</keyword>
<comment type="catalytic activity">
    <reaction evidence="9">
        <text>3 propionate 3-nitronate + 3 O2 + H2O = 3 3-oxopropanoate + 2 nitrate + nitrite + H2O2 + 3 H(+)</text>
        <dbReference type="Rhea" id="RHEA:57332"/>
        <dbReference type="ChEBI" id="CHEBI:15377"/>
        <dbReference type="ChEBI" id="CHEBI:15378"/>
        <dbReference type="ChEBI" id="CHEBI:15379"/>
        <dbReference type="ChEBI" id="CHEBI:16240"/>
        <dbReference type="ChEBI" id="CHEBI:16301"/>
        <dbReference type="ChEBI" id="CHEBI:17632"/>
        <dbReference type="ChEBI" id="CHEBI:33190"/>
        <dbReference type="ChEBI" id="CHEBI:136067"/>
    </reaction>
</comment>
<evidence type="ECO:0000256" key="5">
    <source>
        <dbReference type="ARBA" id="ARBA00022643"/>
    </source>
</evidence>
<keyword evidence="7 10" id="KW-0503">Monooxygenase</keyword>
<evidence type="ECO:0000256" key="7">
    <source>
        <dbReference type="ARBA" id="ARBA00023033"/>
    </source>
</evidence>
<dbReference type="RefSeq" id="WP_344775924.1">
    <property type="nucleotide sequence ID" value="NZ_BAABAH010000008.1"/>
</dbReference>
<proteinExistence type="inferred from homology"/>
<dbReference type="GO" id="GO:0016829">
    <property type="term" value="F:lyase activity"/>
    <property type="evidence" value="ECO:0007669"/>
    <property type="project" value="UniProtKB-KW"/>
</dbReference>
<protein>
    <recommendedName>
        <fullName evidence="8">Propionate 3-nitronate monooxygenase</fullName>
    </recommendedName>
</protein>
<dbReference type="PANTHER" id="PTHR42747:SF3">
    <property type="entry name" value="NITRONATE MONOOXYGENASE-RELATED"/>
    <property type="match status" value="1"/>
</dbReference>
<sequence length="336" mass="34688">MLDLRDLDIPVLGAPMAGGPSTPALAAAVSEAGGLGFLAAGYRTARQVADDIEALRAATSAPYGVNLFVVGRYEPDAAAIDAYCRTLRAEADRLGAELGPPRWDDDDWEAKLDLVLDARPDVVSFTFGCPSAEVLRRLAEVGVLTAVTVTTAQEARVAADRGAASLAVQGPEAGGHRGTWDLDADPDPAPLLDLLAAVTDAVDLPVAAGGGVASAAEVSSVLDRGAVAAQVGTAYLLADEAGTNPVHRAALTDPAFAATRVTRAYTGRWAHGLANRFMAEHAEAPAGYPQLHHVTSPLRRAAVAAGDPQVAHMWAGTRHADARPLPAAEITRLLAP</sequence>
<dbReference type="Pfam" id="PF03060">
    <property type="entry name" value="NMO"/>
    <property type="match status" value="1"/>
</dbReference>
<keyword evidence="3" id="KW-0216">Detoxification</keyword>
<comment type="cofactor">
    <cofactor evidence="1">
        <name>FMN</name>
        <dbReference type="ChEBI" id="CHEBI:58210"/>
    </cofactor>
</comment>
<keyword evidence="11" id="KW-1185">Reference proteome</keyword>
<evidence type="ECO:0000256" key="1">
    <source>
        <dbReference type="ARBA" id="ARBA00001917"/>
    </source>
</evidence>
<dbReference type="InterPro" id="IPR013785">
    <property type="entry name" value="Aldolase_TIM"/>
</dbReference>
<gene>
    <name evidence="10" type="ORF">GCM10022242_25270</name>
</gene>
<keyword evidence="5" id="KW-0288">FMN</keyword>
<keyword evidence="10" id="KW-0456">Lyase</keyword>
<evidence type="ECO:0000313" key="10">
    <source>
        <dbReference type="EMBL" id="GAA3822654.1"/>
    </source>
</evidence>
<name>A0ABP7INC7_9ACTN</name>
<evidence type="ECO:0000256" key="6">
    <source>
        <dbReference type="ARBA" id="ARBA00023002"/>
    </source>
</evidence>
<accession>A0ABP7INC7</accession>
<dbReference type="Proteomes" id="UP001501821">
    <property type="component" value="Unassembled WGS sequence"/>
</dbReference>
<evidence type="ECO:0000256" key="2">
    <source>
        <dbReference type="ARBA" id="ARBA00009881"/>
    </source>
</evidence>
<comment type="caution">
    <text evidence="10">The sequence shown here is derived from an EMBL/GenBank/DDBJ whole genome shotgun (WGS) entry which is preliminary data.</text>
</comment>
<organism evidence="10 11">
    <name type="scientific">Nocardioides panacisoli</name>
    <dbReference type="NCBI Taxonomy" id="627624"/>
    <lineage>
        <taxon>Bacteria</taxon>
        <taxon>Bacillati</taxon>
        <taxon>Actinomycetota</taxon>
        <taxon>Actinomycetes</taxon>
        <taxon>Propionibacteriales</taxon>
        <taxon>Nocardioidaceae</taxon>
        <taxon>Nocardioides</taxon>
    </lineage>
</organism>
<dbReference type="SUPFAM" id="SSF51412">
    <property type="entry name" value="Inosine monophosphate dehydrogenase (IMPDH)"/>
    <property type="match status" value="1"/>
</dbReference>
<evidence type="ECO:0000256" key="3">
    <source>
        <dbReference type="ARBA" id="ARBA00022575"/>
    </source>
</evidence>
<dbReference type="Gene3D" id="3.20.20.70">
    <property type="entry name" value="Aldolase class I"/>
    <property type="match status" value="1"/>
</dbReference>
<keyword evidence="4" id="KW-0285">Flavoprotein</keyword>
<evidence type="ECO:0000313" key="11">
    <source>
        <dbReference type="Proteomes" id="UP001501821"/>
    </source>
</evidence>